<reference evidence="1 2" key="1">
    <citation type="journal article" date="2019" name="Nat. Ecol. Evol.">
        <title>Megaphylogeny resolves global patterns of mushroom evolution.</title>
        <authorList>
            <person name="Varga T."/>
            <person name="Krizsan K."/>
            <person name="Foldi C."/>
            <person name="Dima B."/>
            <person name="Sanchez-Garcia M."/>
            <person name="Sanchez-Ramirez S."/>
            <person name="Szollosi G.J."/>
            <person name="Szarkandi J.G."/>
            <person name="Papp V."/>
            <person name="Albert L."/>
            <person name="Andreopoulos W."/>
            <person name="Angelini C."/>
            <person name="Antonin V."/>
            <person name="Barry K.W."/>
            <person name="Bougher N.L."/>
            <person name="Buchanan P."/>
            <person name="Buyck B."/>
            <person name="Bense V."/>
            <person name="Catcheside P."/>
            <person name="Chovatia M."/>
            <person name="Cooper J."/>
            <person name="Damon W."/>
            <person name="Desjardin D."/>
            <person name="Finy P."/>
            <person name="Geml J."/>
            <person name="Haridas S."/>
            <person name="Hughes K."/>
            <person name="Justo A."/>
            <person name="Karasinski D."/>
            <person name="Kautmanova I."/>
            <person name="Kiss B."/>
            <person name="Kocsube S."/>
            <person name="Kotiranta H."/>
            <person name="LaButti K.M."/>
            <person name="Lechner B.E."/>
            <person name="Liimatainen K."/>
            <person name="Lipzen A."/>
            <person name="Lukacs Z."/>
            <person name="Mihaltcheva S."/>
            <person name="Morgado L.N."/>
            <person name="Niskanen T."/>
            <person name="Noordeloos M.E."/>
            <person name="Ohm R.A."/>
            <person name="Ortiz-Santana B."/>
            <person name="Ovrebo C."/>
            <person name="Racz N."/>
            <person name="Riley R."/>
            <person name="Savchenko A."/>
            <person name="Shiryaev A."/>
            <person name="Soop K."/>
            <person name="Spirin V."/>
            <person name="Szebenyi C."/>
            <person name="Tomsovsky M."/>
            <person name="Tulloss R.E."/>
            <person name="Uehling J."/>
            <person name="Grigoriev I.V."/>
            <person name="Vagvolgyi C."/>
            <person name="Papp T."/>
            <person name="Martin F.M."/>
            <person name="Miettinen O."/>
            <person name="Hibbett D.S."/>
            <person name="Nagy L.G."/>
        </authorList>
    </citation>
    <scope>NUCLEOTIDE SEQUENCE [LARGE SCALE GENOMIC DNA]</scope>
    <source>
        <strain evidence="1 2">FP101781</strain>
    </source>
</reference>
<evidence type="ECO:0000313" key="2">
    <source>
        <dbReference type="Proteomes" id="UP000298030"/>
    </source>
</evidence>
<evidence type="ECO:0000313" key="1">
    <source>
        <dbReference type="EMBL" id="TEB26451.1"/>
    </source>
</evidence>
<protein>
    <recommendedName>
        <fullName evidence="3">Phytanoyl-CoA dioxygenase</fullName>
    </recommendedName>
</protein>
<proteinExistence type="predicted"/>
<accession>A0A4Y7SXM2</accession>
<dbReference type="PANTHER" id="PTHR40470">
    <property type="entry name" value="PHYTANOYL-COA DIOXYGENASE FAMILY PROTEIN (AFU_ORTHOLOGUE AFUA_2G15850)"/>
    <property type="match status" value="1"/>
</dbReference>
<dbReference type="PANTHER" id="PTHR40470:SF1">
    <property type="entry name" value="PHYTANOYL-COA DIOXYGENASE FAMILY PROTEIN (AFU_ORTHOLOGUE AFUA_2G15850)"/>
    <property type="match status" value="1"/>
</dbReference>
<dbReference type="AlphaFoldDB" id="A0A4Y7SXM2"/>
<dbReference type="Proteomes" id="UP000298030">
    <property type="component" value="Unassembled WGS sequence"/>
</dbReference>
<dbReference type="Gene3D" id="2.60.120.620">
    <property type="entry name" value="q2cbj1_9rhob like domain"/>
    <property type="match status" value="1"/>
</dbReference>
<sequence length="299" mass="33632">MSSPPLSYSYDTNGFVIIPSDTPLSLVPPTQLIPFRDACERVITKTRTGEWTRRRTVGKQFPPYDNDNPDSWGVQHLMHPDLGEALFAEWYCSERVLSVVKALLGCEETDLEMELFNLLINPLSHDFALRWHRDDVRETASEEEEVDALGKWHTGVQWNTALYRDECLFVVPGSHIVPRTPEQRALSSTLDPPTNPLDMPGAIQVILQPGDTVFYNSNILHCATYSSQAKRATLHACMGDAVRGGAVRARNILQHDLKWMQDEAFRETLPNDTARGTLDRLKRLQSEQGGAQVVYSLAG</sequence>
<name>A0A4Y7SXM2_COPMI</name>
<dbReference type="SUPFAM" id="SSF51197">
    <property type="entry name" value="Clavaminate synthase-like"/>
    <property type="match status" value="1"/>
</dbReference>
<dbReference type="InterPro" id="IPR008775">
    <property type="entry name" value="Phytyl_CoA_dOase-like"/>
</dbReference>
<evidence type="ECO:0008006" key="3">
    <source>
        <dbReference type="Google" id="ProtNLM"/>
    </source>
</evidence>
<comment type="caution">
    <text evidence="1">The sequence shown here is derived from an EMBL/GenBank/DDBJ whole genome shotgun (WGS) entry which is preliminary data.</text>
</comment>
<dbReference type="EMBL" id="QPFP01000048">
    <property type="protein sequence ID" value="TEB26451.1"/>
    <property type="molecule type" value="Genomic_DNA"/>
</dbReference>
<dbReference type="Pfam" id="PF05721">
    <property type="entry name" value="PhyH"/>
    <property type="match status" value="1"/>
</dbReference>
<dbReference type="STRING" id="71717.A0A4Y7SXM2"/>
<dbReference type="OrthoDB" id="2106152at2759"/>
<gene>
    <name evidence="1" type="ORF">FA13DRAFT_1776931</name>
</gene>
<organism evidence="1 2">
    <name type="scientific">Coprinellus micaceus</name>
    <name type="common">Glistening ink-cap mushroom</name>
    <name type="synonym">Coprinus micaceus</name>
    <dbReference type="NCBI Taxonomy" id="71717"/>
    <lineage>
        <taxon>Eukaryota</taxon>
        <taxon>Fungi</taxon>
        <taxon>Dikarya</taxon>
        <taxon>Basidiomycota</taxon>
        <taxon>Agaricomycotina</taxon>
        <taxon>Agaricomycetes</taxon>
        <taxon>Agaricomycetidae</taxon>
        <taxon>Agaricales</taxon>
        <taxon>Agaricineae</taxon>
        <taxon>Psathyrellaceae</taxon>
        <taxon>Coprinellus</taxon>
    </lineage>
</organism>
<keyword evidence="2" id="KW-1185">Reference proteome</keyword>